<keyword evidence="3" id="KW-1185">Reference proteome</keyword>
<name>A0A934SI81_9MICO</name>
<evidence type="ECO:0000256" key="1">
    <source>
        <dbReference type="SAM" id="Phobius"/>
    </source>
</evidence>
<gene>
    <name evidence="2" type="ORF">IV501_05775</name>
</gene>
<sequence>MASRTARQQPASAAGFRNVASRATDVDGLRLTSREPERRYETHRGRGVVTILVVLIGMPAAVIAALIGFTSIVGTLAQ</sequence>
<reference evidence="2" key="1">
    <citation type="submission" date="2021-01" db="EMBL/GenBank/DDBJ databases">
        <title>Lacisediminihabitans sp. nov. strain G11-30, isolated from Antarctic Soil.</title>
        <authorList>
            <person name="Li J."/>
        </authorList>
    </citation>
    <scope>NUCLEOTIDE SEQUENCE</scope>
    <source>
        <strain evidence="2">G11-30</strain>
    </source>
</reference>
<evidence type="ECO:0000313" key="2">
    <source>
        <dbReference type="EMBL" id="MBK4347137.1"/>
    </source>
</evidence>
<dbReference type="EMBL" id="JAEPES010000002">
    <property type="protein sequence ID" value="MBK4347137.1"/>
    <property type="molecule type" value="Genomic_DNA"/>
</dbReference>
<protein>
    <submittedName>
        <fullName evidence="2">Uncharacterized protein</fullName>
    </submittedName>
</protein>
<keyword evidence="1" id="KW-0472">Membrane</keyword>
<proteinExistence type="predicted"/>
<evidence type="ECO:0000313" key="3">
    <source>
        <dbReference type="Proteomes" id="UP000636458"/>
    </source>
</evidence>
<dbReference type="Proteomes" id="UP000636458">
    <property type="component" value="Unassembled WGS sequence"/>
</dbReference>
<dbReference type="RefSeq" id="WP_200555508.1">
    <property type="nucleotide sequence ID" value="NZ_JAEPES010000002.1"/>
</dbReference>
<feature type="transmembrane region" description="Helical" evidence="1">
    <location>
        <begin position="48"/>
        <end position="73"/>
    </location>
</feature>
<dbReference type="AlphaFoldDB" id="A0A934SI81"/>
<keyword evidence="1" id="KW-0812">Transmembrane</keyword>
<keyword evidence="1" id="KW-1133">Transmembrane helix</keyword>
<accession>A0A934SI81</accession>
<comment type="caution">
    <text evidence="2">The sequence shown here is derived from an EMBL/GenBank/DDBJ whole genome shotgun (WGS) entry which is preliminary data.</text>
</comment>
<organism evidence="2 3">
    <name type="scientific">Lacisediminihabitans changchengi</name>
    <dbReference type="NCBI Taxonomy" id="2787634"/>
    <lineage>
        <taxon>Bacteria</taxon>
        <taxon>Bacillati</taxon>
        <taxon>Actinomycetota</taxon>
        <taxon>Actinomycetes</taxon>
        <taxon>Micrococcales</taxon>
        <taxon>Microbacteriaceae</taxon>
        <taxon>Lacisediminihabitans</taxon>
    </lineage>
</organism>